<evidence type="ECO:0000313" key="2">
    <source>
        <dbReference type="EMBL" id="KAH1114109.1"/>
    </source>
</evidence>
<reference evidence="2 3" key="1">
    <citation type="journal article" date="2021" name="Plant Biotechnol. J.">
        <title>Multi-omics assisted identification of the key and species-specific regulatory components of drought-tolerant mechanisms in Gossypium stocksii.</title>
        <authorList>
            <person name="Yu D."/>
            <person name="Ke L."/>
            <person name="Zhang D."/>
            <person name="Wu Y."/>
            <person name="Sun Y."/>
            <person name="Mei J."/>
            <person name="Sun J."/>
            <person name="Sun Y."/>
        </authorList>
    </citation>
    <scope>NUCLEOTIDE SEQUENCE [LARGE SCALE GENOMIC DNA]</scope>
    <source>
        <strain evidence="3">cv. E1</strain>
        <tissue evidence="2">Leaf</tissue>
    </source>
</reference>
<dbReference type="Pfam" id="PF22936">
    <property type="entry name" value="Pol_BBD"/>
    <property type="match status" value="1"/>
</dbReference>
<comment type="caution">
    <text evidence="2">The sequence shown here is derived from an EMBL/GenBank/DDBJ whole genome shotgun (WGS) entry which is preliminary data.</text>
</comment>
<dbReference type="OrthoDB" id="1736601at2759"/>
<sequence>MGNGSPSKVTGIGTVQIRMHDGTIRTVLDVRHVLDLKKNLISLGILDSKCCRINIKSNEIKVSHGAFILMK</sequence>
<dbReference type="AlphaFoldDB" id="A0A9D3W6K5"/>
<proteinExistence type="predicted"/>
<organism evidence="2 3">
    <name type="scientific">Gossypium stocksii</name>
    <dbReference type="NCBI Taxonomy" id="47602"/>
    <lineage>
        <taxon>Eukaryota</taxon>
        <taxon>Viridiplantae</taxon>
        <taxon>Streptophyta</taxon>
        <taxon>Embryophyta</taxon>
        <taxon>Tracheophyta</taxon>
        <taxon>Spermatophyta</taxon>
        <taxon>Magnoliopsida</taxon>
        <taxon>eudicotyledons</taxon>
        <taxon>Gunneridae</taxon>
        <taxon>Pentapetalae</taxon>
        <taxon>rosids</taxon>
        <taxon>malvids</taxon>
        <taxon>Malvales</taxon>
        <taxon>Malvaceae</taxon>
        <taxon>Malvoideae</taxon>
        <taxon>Gossypium</taxon>
    </lineage>
</organism>
<evidence type="ECO:0000259" key="1">
    <source>
        <dbReference type="Pfam" id="PF22936"/>
    </source>
</evidence>
<dbReference type="InterPro" id="IPR054722">
    <property type="entry name" value="PolX-like_BBD"/>
</dbReference>
<dbReference type="EMBL" id="JAIQCV010000003">
    <property type="protein sequence ID" value="KAH1114109.1"/>
    <property type="molecule type" value="Genomic_DNA"/>
</dbReference>
<dbReference type="Proteomes" id="UP000828251">
    <property type="component" value="Unassembled WGS sequence"/>
</dbReference>
<keyword evidence="3" id="KW-1185">Reference proteome</keyword>
<feature type="non-terminal residue" evidence="2">
    <location>
        <position position="71"/>
    </location>
</feature>
<accession>A0A9D3W6K5</accession>
<name>A0A9D3W6K5_9ROSI</name>
<protein>
    <recommendedName>
        <fullName evidence="1">Retrovirus-related Pol polyprotein from transposon TNT 1-94-like beta-barrel domain-containing protein</fullName>
    </recommendedName>
</protein>
<evidence type="ECO:0000313" key="3">
    <source>
        <dbReference type="Proteomes" id="UP000828251"/>
    </source>
</evidence>
<feature type="domain" description="Retrovirus-related Pol polyprotein from transposon TNT 1-94-like beta-barrel" evidence="1">
    <location>
        <begin position="1"/>
        <end position="49"/>
    </location>
</feature>
<gene>
    <name evidence="2" type="ORF">J1N35_007487</name>
</gene>